<dbReference type="Pfam" id="PF07715">
    <property type="entry name" value="Plug"/>
    <property type="match status" value="1"/>
</dbReference>
<comment type="similarity">
    <text evidence="11 12">Belongs to the TonB-dependent receptor family.</text>
</comment>
<keyword evidence="3 11" id="KW-1134">Transmembrane beta strand</keyword>
<feature type="signal peptide" evidence="13">
    <location>
        <begin position="1"/>
        <end position="26"/>
    </location>
</feature>
<dbReference type="RefSeq" id="WP_222992310.1">
    <property type="nucleotide sequence ID" value="NZ_JAINVV010000011.1"/>
</dbReference>
<feature type="chain" id="PRO_5045600786" evidence="13">
    <location>
        <begin position="27"/>
        <end position="753"/>
    </location>
</feature>
<dbReference type="PANTHER" id="PTHR32552">
    <property type="entry name" value="FERRICHROME IRON RECEPTOR-RELATED"/>
    <property type="match status" value="1"/>
</dbReference>
<evidence type="ECO:0000256" key="11">
    <source>
        <dbReference type="PROSITE-ProRule" id="PRU01360"/>
    </source>
</evidence>
<dbReference type="PROSITE" id="PS52016">
    <property type="entry name" value="TONB_DEPENDENT_REC_3"/>
    <property type="match status" value="1"/>
</dbReference>
<keyword evidence="8 12" id="KW-0798">TonB box</keyword>
<dbReference type="CDD" id="cd01347">
    <property type="entry name" value="ligand_gated_channel"/>
    <property type="match status" value="1"/>
</dbReference>
<dbReference type="PANTHER" id="PTHR32552:SF81">
    <property type="entry name" value="TONB-DEPENDENT OUTER MEMBRANE RECEPTOR"/>
    <property type="match status" value="1"/>
</dbReference>
<accession>A0ABS7PVN8</accession>
<reference evidence="16 17" key="1">
    <citation type="submission" date="2021-08" db="EMBL/GenBank/DDBJ databases">
        <authorList>
            <person name="Tuo L."/>
        </authorList>
    </citation>
    <scope>NUCLEOTIDE SEQUENCE [LARGE SCALE GENOMIC DNA]</scope>
    <source>
        <strain evidence="16 17">JCM 31229</strain>
    </source>
</reference>
<evidence type="ECO:0000256" key="8">
    <source>
        <dbReference type="ARBA" id="ARBA00023077"/>
    </source>
</evidence>
<dbReference type="Proteomes" id="UP000706039">
    <property type="component" value="Unassembled WGS sequence"/>
</dbReference>
<dbReference type="InterPro" id="IPR036942">
    <property type="entry name" value="Beta-barrel_TonB_sf"/>
</dbReference>
<keyword evidence="9 11" id="KW-0472">Membrane</keyword>
<evidence type="ECO:0000256" key="10">
    <source>
        <dbReference type="ARBA" id="ARBA00023237"/>
    </source>
</evidence>
<evidence type="ECO:0000256" key="6">
    <source>
        <dbReference type="ARBA" id="ARBA00023004"/>
    </source>
</evidence>
<protein>
    <submittedName>
        <fullName evidence="16">TonB-dependent receptor</fullName>
    </submittedName>
</protein>
<gene>
    <name evidence="16" type="ORF">K7G82_23110</name>
</gene>
<evidence type="ECO:0000256" key="1">
    <source>
        <dbReference type="ARBA" id="ARBA00004571"/>
    </source>
</evidence>
<feature type="domain" description="TonB-dependent receptor-like beta-barrel" evidence="14">
    <location>
        <begin position="262"/>
        <end position="719"/>
    </location>
</feature>
<dbReference type="Gene3D" id="2.40.170.20">
    <property type="entry name" value="TonB-dependent receptor, beta-barrel domain"/>
    <property type="match status" value="1"/>
</dbReference>
<dbReference type="SUPFAM" id="SSF56935">
    <property type="entry name" value="Porins"/>
    <property type="match status" value="1"/>
</dbReference>
<comment type="caution">
    <text evidence="16">The sequence shown here is derived from an EMBL/GenBank/DDBJ whole genome shotgun (WGS) entry which is preliminary data.</text>
</comment>
<evidence type="ECO:0000256" key="3">
    <source>
        <dbReference type="ARBA" id="ARBA00022452"/>
    </source>
</evidence>
<comment type="subcellular location">
    <subcellularLocation>
        <location evidence="1 11">Cell outer membrane</location>
        <topology evidence="1 11">Multi-pass membrane protein</topology>
    </subcellularLocation>
</comment>
<sequence>MIRIRKFMAAVSVIGLCPFAPTPGLAQQSAETQAETPADDAGEIIVTANKRAESILDVAGAISAFRGDDLLKNGITSMADFAGQTPGVQFNAGFSTGTPVIRGINTGADYGQSVGITVDGAPIGPSSSFQAGGASSLDLDPIDLERVEVLKGPQGTVYGANTLAGLISYTLREPDLQAPNAVLRAGLGGTEGGGTSWSARGAVSVPIVTDRLALRMSGFYDRRAGFVDNRITGATDQNRWRSLGVQGSLLFKPTDRLRIFAAGFYQRQNQYAQDQVIYAADRTPRDGDLVYNDYLVPGTDRRTRLAIGKVDYDLDFASLTSVTSYQHLNADHAVPQNSGTLNLIFVHVLPLLGGVTIPAPGLLSNDTSNDFRKFTQEVRLASTGSGPLSWLVGGYYTRERSRQEQAVNARTTDGALAPAINPTLIVTIPTRLTEYSAFGNLTYAFSPAFDLTGGIRVGRIEQVNRTLLGGANADAYRLFFVVNGLGAGPPADTGAQKGAKTVATYLATARYHFSQDGMIFARFATGFRPGGPNFPVPGLAPVYDPDQTYNYELGIKTKFWNGRGSIDITGYYLEWKNFLAFASAGGLNGLANAGDARVQGVEAAATLRPIAGLSLSGTLAYSDSRITRISPAAGIAAIGDPLPYNPKWSGSLSAEYRAPVSARWQAVARGTARFVGARNSSPRSSLAFPNYVLPAYSLFDVHAGLESDHVDIDLFVRNLTDRRAQLAAFTQLGINQVTIQQPRTIGAAVTFKY</sequence>
<keyword evidence="17" id="KW-1185">Reference proteome</keyword>
<evidence type="ECO:0000256" key="9">
    <source>
        <dbReference type="ARBA" id="ARBA00023136"/>
    </source>
</evidence>
<evidence type="ECO:0000256" key="7">
    <source>
        <dbReference type="ARBA" id="ARBA00023065"/>
    </source>
</evidence>
<evidence type="ECO:0000313" key="16">
    <source>
        <dbReference type="EMBL" id="MBY8825211.1"/>
    </source>
</evidence>
<evidence type="ECO:0000256" key="13">
    <source>
        <dbReference type="SAM" id="SignalP"/>
    </source>
</evidence>
<keyword evidence="2 11" id="KW-0813">Transport</keyword>
<organism evidence="16 17">
    <name type="scientific">Sphingomonas colocasiae</name>
    <dbReference type="NCBI Taxonomy" id="1848973"/>
    <lineage>
        <taxon>Bacteria</taxon>
        <taxon>Pseudomonadati</taxon>
        <taxon>Pseudomonadota</taxon>
        <taxon>Alphaproteobacteria</taxon>
        <taxon>Sphingomonadales</taxon>
        <taxon>Sphingomonadaceae</taxon>
        <taxon>Sphingomonas</taxon>
    </lineage>
</organism>
<evidence type="ECO:0000313" key="17">
    <source>
        <dbReference type="Proteomes" id="UP000706039"/>
    </source>
</evidence>
<keyword evidence="7" id="KW-0406">Ion transport</keyword>
<evidence type="ECO:0000256" key="12">
    <source>
        <dbReference type="RuleBase" id="RU003357"/>
    </source>
</evidence>
<evidence type="ECO:0000256" key="2">
    <source>
        <dbReference type="ARBA" id="ARBA00022448"/>
    </source>
</evidence>
<evidence type="ECO:0000259" key="14">
    <source>
        <dbReference type="Pfam" id="PF00593"/>
    </source>
</evidence>
<proteinExistence type="inferred from homology"/>
<keyword evidence="10 11" id="KW-0998">Cell outer membrane</keyword>
<dbReference type="InterPro" id="IPR000531">
    <property type="entry name" value="Beta-barrel_TonB"/>
</dbReference>
<dbReference type="InterPro" id="IPR012910">
    <property type="entry name" value="Plug_dom"/>
</dbReference>
<dbReference type="EMBL" id="JAINVV010000011">
    <property type="protein sequence ID" value="MBY8825211.1"/>
    <property type="molecule type" value="Genomic_DNA"/>
</dbReference>
<keyword evidence="16" id="KW-0675">Receptor</keyword>
<dbReference type="Pfam" id="PF00593">
    <property type="entry name" value="TonB_dep_Rec_b-barrel"/>
    <property type="match status" value="1"/>
</dbReference>
<keyword evidence="4" id="KW-0410">Iron transport</keyword>
<keyword evidence="13" id="KW-0732">Signal</keyword>
<keyword evidence="5 11" id="KW-0812">Transmembrane</keyword>
<feature type="domain" description="TonB-dependent receptor plug" evidence="15">
    <location>
        <begin position="56"/>
        <end position="165"/>
    </location>
</feature>
<keyword evidence="6" id="KW-0408">Iron</keyword>
<evidence type="ECO:0000256" key="5">
    <source>
        <dbReference type="ARBA" id="ARBA00022692"/>
    </source>
</evidence>
<name>A0ABS7PVN8_9SPHN</name>
<evidence type="ECO:0000256" key="4">
    <source>
        <dbReference type="ARBA" id="ARBA00022496"/>
    </source>
</evidence>
<evidence type="ECO:0000259" key="15">
    <source>
        <dbReference type="Pfam" id="PF07715"/>
    </source>
</evidence>
<dbReference type="InterPro" id="IPR039426">
    <property type="entry name" value="TonB-dep_rcpt-like"/>
</dbReference>